<protein>
    <submittedName>
        <fullName evidence="1">Uncharacterized protein</fullName>
    </submittedName>
</protein>
<organism evidence="1 2">
    <name type="scientific">Hyphopichia burtonii NRRL Y-1933</name>
    <dbReference type="NCBI Taxonomy" id="984485"/>
    <lineage>
        <taxon>Eukaryota</taxon>
        <taxon>Fungi</taxon>
        <taxon>Dikarya</taxon>
        <taxon>Ascomycota</taxon>
        <taxon>Saccharomycotina</taxon>
        <taxon>Pichiomycetes</taxon>
        <taxon>Debaryomycetaceae</taxon>
        <taxon>Hyphopichia</taxon>
    </lineage>
</organism>
<keyword evidence="2" id="KW-1185">Reference proteome</keyword>
<dbReference type="RefSeq" id="XP_020076228.1">
    <property type="nucleotide sequence ID" value="XM_020223581.1"/>
</dbReference>
<dbReference type="GeneID" id="30998130"/>
<reference evidence="2" key="1">
    <citation type="submission" date="2016-05" db="EMBL/GenBank/DDBJ databases">
        <title>Comparative genomics of biotechnologically important yeasts.</title>
        <authorList>
            <consortium name="DOE Joint Genome Institute"/>
            <person name="Riley R."/>
            <person name="Haridas S."/>
            <person name="Wolfe K.H."/>
            <person name="Lopes M.R."/>
            <person name="Hittinger C.T."/>
            <person name="Goker M."/>
            <person name="Salamov A."/>
            <person name="Wisecaver J."/>
            <person name="Long T.M."/>
            <person name="Aerts A.L."/>
            <person name="Barry K."/>
            <person name="Choi C."/>
            <person name="Clum A."/>
            <person name="Coughlan A.Y."/>
            <person name="Deshpande S."/>
            <person name="Douglass A.P."/>
            <person name="Hanson S.J."/>
            <person name="Klenk H.-P."/>
            <person name="Labutti K."/>
            <person name="Lapidus A."/>
            <person name="Lindquist E."/>
            <person name="Lipzen A."/>
            <person name="Meier-Kolthoff J.P."/>
            <person name="Ohm R.A."/>
            <person name="Otillar R.P."/>
            <person name="Pangilinan J."/>
            <person name="Peng Y."/>
            <person name="Rokas A."/>
            <person name="Rosa C.A."/>
            <person name="Scheuner C."/>
            <person name="Sibirny A.A."/>
            <person name="Slot J.C."/>
            <person name="Stielow J.B."/>
            <person name="Sun H."/>
            <person name="Kurtzman C.P."/>
            <person name="Blackwell M."/>
            <person name="Grigoriev I.V."/>
            <person name="Jeffries T.W."/>
        </authorList>
    </citation>
    <scope>NUCLEOTIDE SEQUENCE [LARGE SCALE GENOMIC DNA]</scope>
    <source>
        <strain evidence="2">NRRL Y-1933</strain>
    </source>
</reference>
<dbReference type="Proteomes" id="UP000095085">
    <property type="component" value="Unassembled WGS sequence"/>
</dbReference>
<gene>
    <name evidence="1" type="ORF">HYPBUDRAFT_6450</name>
</gene>
<sequence length="189" mass="22505">MAKQNATTKSKRNRNLLSIADIQDEEDIQDRIEQRKHKRLEVDNKPISLNEKVNSMNIKFLSKGKRKKERDVEVDDSKSVICDMILDNFDKLKLYENLNTDSGNLLTKFRLYIYAIKYNQEKYQPLTIEERKLFIKVFDKLSQVKEFDYNHESKFVKGGENIIRSETSEYKRRIEPIKIPKRIMKLLGE</sequence>
<accession>A0A1E4RIV6</accession>
<dbReference type="EMBL" id="KV454541">
    <property type="protein sequence ID" value="ODV67161.1"/>
    <property type="molecule type" value="Genomic_DNA"/>
</dbReference>
<dbReference type="AlphaFoldDB" id="A0A1E4RIV6"/>
<name>A0A1E4RIV6_9ASCO</name>
<evidence type="ECO:0000313" key="1">
    <source>
        <dbReference type="EMBL" id="ODV67161.1"/>
    </source>
</evidence>
<evidence type="ECO:0000313" key="2">
    <source>
        <dbReference type="Proteomes" id="UP000095085"/>
    </source>
</evidence>
<proteinExistence type="predicted"/>